<dbReference type="Gene3D" id="1.10.10.2910">
    <property type="match status" value="1"/>
</dbReference>
<reference evidence="2 3" key="1">
    <citation type="submission" date="2024-01" db="EMBL/GenBank/DDBJ databases">
        <title>Active colonisers of the gastrointestinal tract of Atlantic salmon farmed in a warm water region.</title>
        <authorList>
            <person name="Bowman J.P."/>
        </authorList>
    </citation>
    <scope>NUCLEOTIDE SEQUENCE [LARGE SCALE GENOMIC DNA]</scope>
    <source>
        <strain evidence="2 3">S3MW1</strain>
    </source>
</reference>
<dbReference type="Proteomes" id="UP001306119">
    <property type="component" value="Unassembled WGS sequence"/>
</dbReference>
<dbReference type="EMBL" id="JAYXUG010000018">
    <property type="protein sequence ID" value="MEC6833363.1"/>
    <property type="molecule type" value="Genomic_DNA"/>
</dbReference>
<evidence type="ECO:0000313" key="2">
    <source>
        <dbReference type="EMBL" id="MEC6833363.1"/>
    </source>
</evidence>
<accession>A0ABU6L9V2</accession>
<dbReference type="Pfam" id="PF06114">
    <property type="entry name" value="Peptidase_M78"/>
    <property type="match status" value="1"/>
</dbReference>
<dbReference type="InterPro" id="IPR010359">
    <property type="entry name" value="IrrE_HExxH"/>
</dbReference>
<keyword evidence="3" id="KW-1185">Reference proteome</keyword>
<comment type="caution">
    <text evidence="2">The sequence shown here is derived from an EMBL/GenBank/DDBJ whole genome shotgun (WGS) entry which is preliminary data.</text>
</comment>
<protein>
    <submittedName>
        <fullName evidence="2">ImmA/IrrE family metallo-endopeptidase</fullName>
    </submittedName>
</protein>
<sequence length="198" mass="22512">MPSTYITLAQIATVTSANDLLEAIYPNINTIELPINIDYIASCIEKVKVSNDLNFEHLDKAGLIQVLRDETLQVNNVNIWVNPLELDTRQRFTQAHELGHLVYDISPALNNPNLDEEFIDVLHRQEGVRSFKETRANRFAAQLLMPATLVKREVLGLVEQVKAENTKISKDEVITRLSGIFNTSKEAMTYRLEDLHII</sequence>
<proteinExistence type="predicted"/>
<evidence type="ECO:0000259" key="1">
    <source>
        <dbReference type="Pfam" id="PF06114"/>
    </source>
</evidence>
<dbReference type="PANTHER" id="PTHR43236:SF1">
    <property type="entry name" value="BLL7220 PROTEIN"/>
    <property type="match status" value="1"/>
</dbReference>
<dbReference type="PANTHER" id="PTHR43236">
    <property type="entry name" value="ANTITOXIN HIGA1"/>
    <property type="match status" value="1"/>
</dbReference>
<evidence type="ECO:0000313" key="3">
    <source>
        <dbReference type="Proteomes" id="UP001306119"/>
    </source>
</evidence>
<organism evidence="2 3">
    <name type="scientific">Photobacterium toruni</name>
    <dbReference type="NCBI Taxonomy" id="1935446"/>
    <lineage>
        <taxon>Bacteria</taxon>
        <taxon>Pseudomonadati</taxon>
        <taxon>Pseudomonadota</taxon>
        <taxon>Gammaproteobacteria</taxon>
        <taxon>Vibrionales</taxon>
        <taxon>Vibrionaceae</taxon>
        <taxon>Photobacterium</taxon>
    </lineage>
</organism>
<name>A0ABU6L9V2_9GAMM</name>
<dbReference type="InterPro" id="IPR052345">
    <property type="entry name" value="Rad_response_metalloprotease"/>
</dbReference>
<feature type="domain" description="IrrE N-terminal-like" evidence="1">
    <location>
        <begin position="77"/>
        <end position="192"/>
    </location>
</feature>
<gene>
    <name evidence="2" type="ORF">VXS06_16475</name>
</gene>
<dbReference type="RefSeq" id="WP_327775476.1">
    <property type="nucleotide sequence ID" value="NZ_JAYXUG010000018.1"/>
</dbReference>